<evidence type="ECO:0000256" key="1">
    <source>
        <dbReference type="ARBA" id="ARBA00023102"/>
    </source>
</evidence>
<dbReference type="InterPro" id="IPR045864">
    <property type="entry name" value="aa-tRNA-synth_II/BPL/LPL"/>
</dbReference>
<evidence type="ECO:0000256" key="2">
    <source>
        <dbReference type="SAM" id="MobiDB-lite"/>
    </source>
</evidence>
<keyword evidence="1" id="KW-0028">Amino-acid biosynthesis</keyword>
<reference evidence="4 5" key="1">
    <citation type="submission" date="2016-10" db="EMBL/GenBank/DDBJ databases">
        <authorList>
            <person name="de Groot N.N."/>
        </authorList>
    </citation>
    <scope>NUCLEOTIDE SEQUENCE [LARGE SCALE GENOMIC DNA]</scope>
    <source>
        <strain evidence="4 5">KHGC13</strain>
    </source>
</reference>
<organism evidence="4 5">
    <name type="scientific">Eubacterium pyruvativorans</name>
    <dbReference type="NCBI Taxonomy" id="155865"/>
    <lineage>
        <taxon>Bacteria</taxon>
        <taxon>Bacillati</taxon>
        <taxon>Bacillota</taxon>
        <taxon>Clostridia</taxon>
        <taxon>Eubacteriales</taxon>
        <taxon>Eubacteriaceae</taxon>
        <taxon>Eubacterium</taxon>
    </lineage>
</organism>
<evidence type="ECO:0000313" key="5">
    <source>
        <dbReference type="Proteomes" id="UP000198817"/>
    </source>
</evidence>
<dbReference type="GO" id="GO:0005737">
    <property type="term" value="C:cytoplasm"/>
    <property type="evidence" value="ECO:0007669"/>
    <property type="project" value="InterPro"/>
</dbReference>
<gene>
    <name evidence="4" type="ORF">SAMN05216508_10522</name>
</gene>
<sequence length="387" mass="43535">MSQIDKTRMSMEERAGLELHELYRKYGYARYKMQKFEEYELYLKNRDFIETESIIAFSDARGKLMALKPDLTLSIVKNYKYEPGVVRKLFYSENVYRSAKNSLQHREMLQTGLECMGDIDQYQVAEVTMLAAASLAVLSQDAVLAVSHMGLISDLLEPVRDPGTKNRIIRAVGEKNLSEIEKICREEEIDRMVAESLITLIGAYGAFDDVREELNRLPLGYSGRKAMAELETVFGVIASTPYRDQVKIDFSIVNDLTYYSGILFQGFVRGIPQSILSGGRYDRLMSRMNRQGGALGFAVYLDYLDMLPGDSRKNDVDVVLLYGDDDSPEAIVDLSREITGGGETILVERAVPKGIRAGRVVRMPGAGGAPDREGQRPDRKGQTDDRK</sequence>
<name>A0A1I7G793_9FIRM</name>
<dbReference type="PANTHER" id="PTHR43707">
    <property type="entry name" value="HISTIDYL-TRNA SYNTHETASE"/>
    <property type="match status" value="1"/>
</dbReference>
<dbReference type="AlphaFoldDB" id="A0A1I7G793"/>
<accession>A0A1I7G793</accession>
<feature type="region of interest" description="Disordered" evidence="2">
    <location>
        <begin position="360"/>
        <end position="387"/>
    </location>
</feature>
<protein>
    <submittedName>
        <fullName evidence="4">ATP phosphoribosyltransferase regulatory subunit</fullName>
    </submittedName>
</protein>
<dbReference type="STRING" id="155865.SAMN05216515_10623"/>
<dbReference type="GO" id="GO:0140096">
    <property type="term" value="F:catalytic activity, acting on a protein"/>
    <property type="evidence" value="ECO:0007669"/>
    <property type="project" value="UniProtKB-ARBA"/>
</dbReference>
<keyword evidence="5" id="KW-1185">Reference proteome</keyword>
<dbReference type="EMBL" id="FPBT01000005">
    <property type="protein sequence ID" value="SFU44293.1"/>
    <property type="molecule type" value="Genomic_DNA"/>
</dbReference>
<dbReference type="RefSeq" id="WP_143096019.1">
    <property type="nucleotide sequence ID" value="NZ_FOWF01000006.1"/>
</dbReference>
<evidence type="ECO:0000259" key="3">
    <source>
        <dbReference type="Pfam" id="PF13393"/>
    </source>
</evidence>
<keyword evidence="1" id="KW-0368">Histidine biosynthesis</keyword>
<dbReference type="SUPFAM" id="SSF55681">
    <property type="entry name" value="Class II aaRS and biotin synthetases"/>
    <property type="match status" value="1"/>
</dbReference>
<feature type="domain" description="Class II Histidinyl-tRNA synthetase (HisRS)-like catalytic core" evidence="3">
    <location>
        <begin position="12"/>
        <end position="303"/>
    </location>
</feature>
<feature type="compositionally biased region" description="Basic and acidic residues" evidence="2">
    <location>
        <begin position="370"/>
        <end position="387"/>
    </location>
</feature>
<evidence type="ECO:0000313" key="4">
    <source>
        <dbReference type="EMBL" id="SFU44293.1"/>
    </source>
</evidence>
<dbReference type="Gene3D" id="3.30.930.10">
    <property type="entry name" value="Bira Bifunctional Protein, Domain 2"/>
    <property type="match status" value="1"/>
</dbReference>
<dbReference type="GO" id="GO:0016757">
    <property type="term" value="F:glycosyltransferase activity"/>
    <property type="evidence" value="ECO:0007669"/>
    <property type="project" value="UniProtKB-KW"/>
</dbReference>
<proteinExistence type="predicted"/>
<keyword evidence="4" id="KW-0328">Glycosyltransferase</keyword>
<dbReference type="InterPro" id="IPR004516">
    <property type="entry name" value="HisRS/HisZ"/>
</dbReference>
<dbReference type="Proteomes" id="UP000198817">
    <property type="component" value="Unassembled WGS sequence"/>
</dbReference>
<dbReference type="Pfam" id="PF13393">
    <property type="entry name" value="tRNA-synt_His"/>
    <property type="match status" value="1"/>
</dbReference>
<dbReference type="GO" id="GO:0006427">
    <property type="term" value="P:histidyl-tRNA aminoacylation"/>
    <property type="evidence" value="ECO:0007669"/>
    <property type="project" value="TreeGrafter"/>
</dbReference>
<dbReference type="PANTHER" id="PTHR43707:SF6">
    <property type="entry name" value="ATP PHOSPHORIBOSYLTRANSFERASE REGULATORY SUBUNIT"/>
    <property type="match status" value="1"/>
</dbReference>
<dbReference type="GO" id="GO:0004821">
    <property type="term" value="F:histidine-tRNA ligase activity"/>
    <property type="evidence" value="ECO:0007669"/>
    <property type="project" value="TreeGrafter"/>
</dbReference>
<dbReference type="OrthoDB" id="9800814at2"/>
<keyword evidence="4" id="KW-0808">Transferase</keyword>
<dbReference type="InterPro" id="IPR041715">
    <property type="entry name" value="HisRS-like_core"/>
</dbReference>
<dbReference type="GO" id="GO:0000105">
    <property type="term" value="P:L-histidine biosynthetic process"/>
    <property type="evidence" value="ECO:0007669"/>
    <property type="project" value="UniProtKB-KW"/>
</dbReference>